<organism evidence="8 9">
    <name type="scientific">Pseudofulvimonas gallinarii</name>
    <dbReference type="NCBI Taxonomy" id="634155"/>
    <lineage>
        <taxon>Bacteria</taxon>
        <taxon>Pseudomonadati</taxon>
        <taxon>Pseudomonadota</taxon>
        <taxon>Gammaproteobacteria</taxon>
        <taxon>Lysobacterales</taxon>
        <taxon>Rhodanobacteraceae</taxon>
        <taxon>Pseudofulvimonas</taxon>
    </lineage>
</organism>
<keyword evidence="6" id="KW-1133">Transmembrane helix</keyword>
<protein>
    <submittedName>
        <fullName evidence="8">Serine/threonine-protein kinase</fullName>
    </submittedName>
</protein>
<evidence type="ECO:0000259" key="7">
    <source>
        <dbReference type="PROSITE" id="PS50011"/>
    </source>
</evidence>
<name>A0A4R3LG84_9GAMM</name>
<dbReference type="InterPro" id="IPR017441">
    <property type="entry name" value="Protein_kinase_ATP_BS"/>
</dbReference>
<evidence type="ECO:0000313" key="9">
    <source>
        <dbReference type="Proteomes" id="UP000294599"/>
    </source>
</evidence>
<comment type="caution">
    <text evidence="8">The sequence shown here is derived from an EMBL/GenBank/DDBJ whole genome shotgun (WGS) entry which is preliminary data.</text>
</comment>
<dbReference type="RefSeq" id="WP_132577386.1">
    <property type="nucleotide sequence ID" value="NZ_JBHLWF010000077.1"/>
</dbReference>
<dbReference type="PROSITE" id="PS00108">
    <property type="entry name" value="PROTEIN_KINASE_ST"/>
    <property type="match status" value="1"/>
</dbReference>
<dbReference type="PROSITE" id="PS00107">
    <property type="entry name" value="PROTEIN_KINASE_ATP"/>
    <property type="match status" value="1"/>
</dbReference>
<evidence type="ECO:0000256" key="4">
    <source>
        <dbReference type="ARBA" id="ARBA00022840"/>
    </source>
</evidence>
<feature type="binding site" evidence="5">
    <location>
        <position position="40"/>
    </location>
    <ligand>
        <name>ATP</name>
        <dbReference type="ChEBI" id="CHEBI:30616"/>
    </ligand>
</feature>
<dbReference type="InterPro" id="IPR011990">
    <property type="entry name" value="TPR-like_helical_dom_sf"/>
</dbReference>
<dbReference type="GO" id="GO:0004674">
    <property type="term" value="F:protein serine/threonine kinase activity"/>
    <property type="evidence" value="ECO:0007669"/>
    <property type="project" value="TreeGrafter"/>
</dbReference>
<keyword evidence="4 5" id="KW-0067">ATP-binding</keyword>
<keyword evidence="9" id="KW-1185">Reference proteome</keyword>
<dbReference type="Gene3D" id="1.10.510.10">
    <property type="entry name" value="Transferase(Phosphotransferase) domain 1"/>
    <property type="match status" value="1"/>
</dbReference>
<dbReference type="PROSITE" id="PS50011">
    <property type="entry name" value="PROTEIN_KINASE_DOM"/>
    <property type="match status" value="1"/>
</dbReference>
<evidence type="ECO:0000256" key="5">
    <source>
        <dbReference type="PROSITE-ProRule" id="PRU10141"/>
    </source>
</evidence>
<dbReference type="Pfam" id="PF13424">
    <property type="entry name" value="TPR_12"/>
    <property type="match status" value="3"/>
</dbReference>
<dbReference type="Proteomes" id="UP000294599">
    <property type="component" value="Unassembled WGS sequence"/>
</dbReference>
<dbReference type="PANTHER" id="PTHR43289">
    <property type="entry name" value="MITOGEN-ACTIVATED PROTEIN KINASE KINASE KINASE 20-RELATED"/>
    <property type="match status" value="1"/>
</dbReference>
<evidence type="ECO:0000256" key="2">
    <source>
        <dbReference type="ARBA" id="ARBA00022741"/>
    </source>
</evidence>
<feature type="domain" description="Protein kinase" evidence="7">
    <location>
        <begin position="11"/>
        <end position="276"/>
    </location>
</feature>
<sequence length="786" mass="84755">MTATAVQVGGFTMVEEIGHGSMGRVFRARQRQPAREVALKLVAALGPESRLRLAREVEALARLEHPGIARLYAAGTETVNGVEQPWLAMEYVRGVGLREWSEPLPLAARIAAMAQVCRAVHHAHGRGIIHRDLKPANILVEASGQPRVLDFGVARVLEPEAGPQTRQGQVLGSLPYMSPEQLGGDSHAVDARSDVYALGAIAYELVTGALPHPGLLDASLFKALSIHRDGKILPPSSRLPAARGDLDAVLMKALAVEPERRYASAAELAADFERWLQHRPVDARPPTPGYVISRFMRRHRAASAAAGLAVLTLVIATAVSLRFAWRAQQAQALAEQRATEAGAVNTFLERMLAAADPAQAQGRNVGVAEILDAAEQTLAAEAPAPAVRTAVLRTLAGTRLALGDYERALDISGQALADLPESDATTRLALLRMRGSILTELGRFDEAASALREADAFAANADAPARLGLRLTRARLDDEAGRRDEAMAGYRELIVAGESGALPDSDLSLEIARSNLAGLLRDEGRFDEALALSDAVLEQRRQRYGERHPRTLATRHSRSLILQEAGQLDLAAAESEAVLALRRTVLGNDHAHTMTTAQMLANMRLEQGRLDEAAPLIEESLAFFSSRLGASHAQTITSFNALAYLQSERREFDLAEATYRRILALQRQANDSHPATLGPQNNLAMLLLDAGRAQSAEVELRDLIERSRGILGEGHPLVAVFQSNLGLCLGKQERDTEAIDVLTAAQARLAGTFGAEHPRTRTAAERLQEILARQPARAVPAQDGRP</sequence>
<dbReference type="SMART" id="SM00028">
    <property type="entry name" value="TPR"/>
    <property type="match status" value="5"/>
</dbReference>
<accession>A0A4R3LG84</accession>
<proteinExistence type="predicted"/>
<dbReference type="InterPro" id="IPR008271">
    <property type="entry name" value="Ser/Thr_kinase_AS"/>
</dbReference>
<keyword evidence="6" id="KW-0472">Membrane</keyword>
<evidence type="ECO:0000313" key="8">
    <source>
        <dbReference type="EMBL" id="TCS98560.1"/>
    </source>
</evidence>
<gene>
    <name evidence="8" type="ORF">EDC25_108144</name>
</gene>
<evidence type="ECO:0000256" key="1">
    <source>
        <dbReference type="ARBA" id="ARBA00022679"/>
    </source>
</evidence>
<dbReference type="GO" id="GO:0005524">
    <property type="term" value="F:ATP binding"/>
    <property type="evidence" value="ECO:0007669"/>
    <property type="project" value="UniProtKB-UniRule"/>
</dbReference>
<dbReference type="Gene3D" id="1.25.40.10">
    <property type="entry name" value="Tetratricopeptide repeat domain"/>
    <property type="match status" value="3"/>
</dbReference>
<dbReference type="InterPro" id="IPR000719">
    <property type="entry name" value="Prot_kinase_dom"/>
</dbReference>
<dbReference type="SUPFAM" id="SSF48452">
    <property type="entry name" value="TPR-like"/>
    <property type="match status" value="3"/>
</dbReference>
<dbReference type="InterPro" id="IPR011009">
    <property type="entry name" value="Kinase-like_dom_sf"/>
</dbReference>
<dbReference type="Pfam" id="PF00069">
    <property type="entry name" value="Pkinase"/>
    <property type="match status" value="1"/>
</dbReference>
<dbReference type="AlphaFoldDB" id="A0A4R3LG84"/>
<keyword evidence="1" id="KW-0808">Transferase</keyword>
<evidence type="ECO:0000256" key="6">
    <source>
        <dbReference type="SAM" id="Phobius"/>
    </source>
</evidence>
<dbReference type="InterPro" id="IPR019734">
    <property type="entry name" value="TPR_rpt"/>
</dbReference>
<dbReference type="CDD" id="cd14014">
    <property type="entry name" value="STKc_PknB_like"/>
    <property type="match status" value="1"/>
</dbReference>
<evidence type="ECO:0000256" key="3">
    <source>
        <dbReference type="ARBA" id="ARBA00022777"/>
    </source>
</evidence>
<reference evidence="8 9" key="1">
    <citation type="submission" date="2019-03" db="EMBL/GenBank/DDBJ databases">
        <title>Genomic Encyclopedia of Type Strains, Phase IV (KMG-IV): sequencing the most valuable type-strain genomes for metagenomic binning, comparative biology and taxonomic classification.</title>
        <authorList>
            <person name="Goeker M."/>
        </authorList>
    </citation>
    <scope>NUCLEOTIDE SEQUENCE [LARGE SCALE GENOMIC DNA]</scope>
    <source>
        <strain evidence="8 9">DSM 21944</strain>
    </source>
</reference>
<keyword evidence="2 5" id="KW-0547">Nucleotide-binding</keyword>
<dbReference type="PANTHER" id="PTHR43289:SF6">
    <property type="entry name" value="SERINE_THREONINE-PROTEIN KINASE NEKL-3"/>
    <property type="match status" value="1"/>
</dbReference>
<keyword evidence="6" id="KW-0812">Transmembrane</keyword>
<dbReference type="OrthoDB" id="9801841at2"/>
<dbReference type="EMBL" id="SMAF01000008">
    <property type="protein sequence ID" value="TCS98560.1"/>
    <property type="molecule type" value="Genomic_DNA"/>
</dbReference>
<dbReference type="SMART" id="SM00220">
    <property type="entry name" value="S_TKc"/>
    <property type="match status" value="1"/>
</dbReference>
<keyword evidence="3 8" id="KW-0418">Kinase</keyword>
<feature type="transmembrane region" description="Helical" evidence="6">
    <location>
        <begin position="304"/>
        <end position="325"/>
    </location>
</feature>
<dbReference type="SUPFAM" id="SSF56112">
    <property type="entry name" value="Protein kinase-like (PK-like)"/>
    <property type="match status" value="1"/>
</dbReference>
<dbReference type="Gene3D" id="3.30.200.20">
    <property type="entry name" value="Phosphorylase Kinase, domain 1"/>
    <property type="match status" value="1"/>
</dbReference>